<comment type="caution">
    <text evidence="1">The sequence shown here is derived from an EMBL/GenBank/DDBJ whole genome shotgun (WGS) entry which is preliminary data.</text>
</comment>
<dbReference type="EMBL" id="ABCC02000023">
    <property type="protein sequence ID" value="EDP17245.1"/>
    <property type="molecule type" value="Genomic_DNA"/>
</dbReference>
<proteinExistence type="predicted"/>
<reference evidence="1 2" key="1">
    <citation type="submission" date="2007-08" db="EMBL/GenBank/DDBJ databases">
        <authorList>
            <person name="Fulton L."/>
            <person name="Clifton S."/>
            <person name="Fulton B."/>
            <person name="Xu J."/>
            <person name="Minx P."/>
            <person name="Pepin K.H."/>
            <person name="Johnson M."/>
            <person name="Thiruvilangam P."/>
            <person name="Bhonagiri V."/>
            <person name="Nash W.E."/>
            <person name="Mardis E.R."/>
            <person name="Wilson R.K."/>
        </authorList>
    </citation>
    <scope>NUCLEOTIDE SEQUENCE [LARGE SCALE GENOMIC DNA]</scope>
    <source>
        <strain evidence="2">ATCC BAA-613 / DSM 15670 / CCUG 46953 / JCM 12243 / WAL 16351</strain>
    </source>
</reference>
<reference evidence="1 2" key="2">
    <citation type="submission" date="2007-09" db="EMBL/GenBank/DDBJ databases">
        <title>Draft genome sequence of Clostridium bolteae (ATCC BAA-613).</title>
        <authorList>
            <person name="Sudarsanam P."/>
            <person name="Ley R."/>
            <person name="Guruge J."/>
            <person name="Turnbaugh P.J."/>
            <person name="Mahowald M."/>
            <person name="Liep D."/>
            <person name="Gordon J."/>
        </authorList>
    </citation>
    <scope>NUCLEOTIDE SEQUENCE [LARGE SCALE GENOMIC DNA]</scope>
    <source>
        <strain evidence="2">ATCC BAA-613 / DSM 15670 / CCUG 46953 / JCM 12243 / WAL 16351</strain>
    </source>
</reference>
<evidence type="ECO:0000313" key="1">
    <source>
        <dbReference type="EMBL" id="EDP17245.1"/>
    </source>
</evidence>
<accession>A8RNY7</accession>
<name>A8RNY7_ENTBW</name>
<evidence type="ECO:0000313" key="2">
    <source>
        <dbReference type="Proteomes" id="UP000005396"/>
    </source>
</evidence>
<sequence length="34" mass="3932">MNMTHSCHINCVIIRRNVLDGGSHDNREHFQPLS</sequence>
<gene>
    <name evidence="1" type="ORF">CLOBOL_02317</name>
</gene>
<protein>
    <submittedName>
        <fullName evidence="1">Uncharacterized protein</fullName>
    </submittedName>
</protein>
<dbReference type="Proteomes" id="UP000005396">
    <property type="component" value="Unassembled WGS sequence"/>
</dbReference>
<dbReference type="PaxDb" id="411902-CLOBOL_02317"/>
<dbReference type="AlphaFoldDB" id="A8RNY7"/>
<dbReference type="HOGENOM" id="CLU_3372945_0_0_9"/>
<organism evidence="1 2">
    <name type="scientific">Enterocloster bolteae (strain ATCC BAA-613 / DSM 15670 / CCUG 46953 / JCM 12243 / WAL 16351)</name>
    <name type="common">Clostridium bolteae</name>
    <dbReference type="NCBI Taxonomy" id="411902"/>
    <lineage>
        <taxon>Bacteria</taxon>
        <taxon>Bacillati</taxon>
        <taxon>Bacillota</taxon>
        <taxon>Clostridia</taxon>
        <taxon>Lachnospirales</taxon>
        <taxon>Lachnospiraceae</taxon>
        <taxon>Enterocloster</taxon>
    </lineage>
</organism>